<evidence type="ECO:0000313" key="5">
    <source>
        <dbReference type="Proteomes" id="UP000093129"/>
    </source>
</evidence>
<evidence type="ECO:0000313" key="4">
    <source>
        <dbReference type="EMBL" id="SMH67109.1"/>
    </source>
</evidence>
<evidence type="ECO:0000313" key="7">
    <source>
        <dbReference type="Proteomes" id="UP000595420"/>
    </source>
</evidence>
<reference evidence="1" key="2">
    <citation type="submission" date="2014-07" db="EMBL/GenBank/DDBJ databases">
        <title>Initial genome analysis of the psychrotolerant acidophile Acidithiobacillus ferrivorans CF27: insights into iron and sulfur oxidation pathways and into biofilm formation.</title>
        <authorList>
            <person name="Talla E."/>
            <person name="Hedrich S."/>
            <person name="Mangenot S."/>
            <person name="Ji B."/>
            <person name="Johnson D.B."/>
            <person name="Barbe V."/>
            <person name="Bonnefoy V."/>
        </authorList>
    </citation>
    <scope>NUCLEOTIDE SEQUENCE [LARGE SCALE GENOMIC DNA]</scope>
    <source>
        <strain evidence="1">CF27</strain>
    </source>
</reference>
<evidence type="ECO:0000313" key="3">
    <source>
        <dbReference type="EMBL" id="QQD72334.1"/>
    </source>
</evidence>
<dbReference type="AlphaFoldDB" id="A0A060UMF3"/>
<dbReference type="Gene3D" id="3.40.1260.10">
    <property type="entry name" value="DsrEFH-like"/>
    <property type="match status" value="1"/>
</dbReference>
<proteinExistence type="predicted"/>
<dbReference type="EMBL" id="LT841305">
    <property type="protein sequence ID" value="SMH67109.1"/>
    <property type="molecule type" value="Genomic_DNA"/>
</dbReference>
<reference evidence="2 5" key="3">
    <citation type="submission" date="2016-07" db="EMBL/GenBank/DDBJ databases">
        <title>Draft genome of a psychrotolerant acidophile Acidithiobacillus ferrivorans strain YL15.</title>
        <authorList>
            <person name="Peng T."/>
            <person name="Ma L."/>
            <person name="Nan M."/>
            <person name="An N."/>
            <person name="Wang M."/>
            <person name="Qiu G."/>
            <person name="Zeng W."/>
        </authorList>
    </citation>
    <scope>NUCLEOTIDE SEQUENCE [LARGE SCALE GENOMIC DNA]</scope>
    <source>
        <strain evidence="2 5">YL15</strain>
    </source>
</reference>
<reference evidence="3 7" key="5">
    <citation type="submission" date="2020-07" db="EMBL/GenBank/DDBJ databases">
        <title>Complete genome sequence analysis of Acidithiobacillus ferrivorans XJFY6S-08 reveals extreme environmental adaptation to alpine acid mine drainage.</title>
        <authorList>
            <person name="Yan L."/>
            <person name="Ni Y."/>
        </authorList>
    </citation>
    <scope>NUCLEOTIDE SEQUENCE [LARGE SCALE GENOMIC DNA]</scope>
    <source>
        <strain evidence="3 7">XJFY6S-08</strain>
    </source>
</reference>
<dbReference type="InterPro" id="IPR027396">
    <property type="entry name" value="DsrEFH-like"/>
</dbReference>
<protein>
    <recommendedName>
        <fullName evidence="8">Sulfur reduction protein DsrE</fullName>
    </recommendedName>
</protein>
<evidence type="ECO:0000313" key="6">
    <source>
        <dbReference type="Proteomes" id="UP000193925"/>
    </source>
</evidence>
<dbReference type="SUPFAM" id="SSF75169">
    <property type="entry name" value="DsrEFH-like"/>
    <property type="match status" value="1"/>
</dbReference>
<reference evidence="1" key="1">
    <citation type="submission" date="2014-03" db="EMBL/GenBank/DDBJ databases">
        <authorList>
            <person name="Genoscope - CEA"/>
        </authorList>
    </citation>
    <scope>NUCLEOTIDE SEQUENCE [LARGE SCALE GENOMIC DNA]</scope>
    <source>
        <strain evidence="1">CF27</strain>
    </source>
</reference>
<dbReference type="EMBL" id="MASQ01000081">
    <property type="protein sequence ID" value="OCB03016.1"/>
    <property type="molecule type" value="Genomic_DNA"/>
</dbReference>
<evidence type="ECO:0008006" key="8">
    <source>
        <dbReference type="Google" id="ProtNLM"/>
    </source>
</evidence>
<accession>A0A060UMF3</accession>
<organism evidence="1">
    <name type="scientific">Acidithiobacillus ferrivorans</name>
    <dbReference type="NCBI Taxonomy" id="160808"/>
    <lineage>
        <taxon>Bacteria</taxon>
        <taxon>Pseudomonadati</taxon>
        <taxon>Pseudomonadota</taxon>
        <taxon>Acidithiobacillia</taxon>
        <taxon>Acidithiobacillales</taxon>
        <taxon>Acidithiobacillaceae</taxon>
        <taxon>Acidithiobacillus</taxon>
    </lineage>
</organism>
<evidence type="ECO:0000313" key="1">
    <source>
        <dbReference type="EMBL" id="CDQ09645.1"/>
    </source>
</evidence>
<dbReference type="EMBL" id="CCCS020000023">
    <property type="protein sequence ID" value="CDQ09645.1"/>
    <property type="molecule type" value="Genomic_DNA"/>
</dbReference>
<dbReference type="EMBL" id="CP059488">
    <property type="protein sequence ID" value="QQD72334.1"/>
    <property type="molecule type" value="Genomic_DNA"/>
</dbReference>
<dbReference type="Proteomes" id="UP000093129">
    <property type="component" value="Unassembled WGS sequence"/>
</dbReference>
<name>A0A060UMF3_9PROT</name>
<sequence length="110" mass="11911">MSAVLLFHVDDAGRWPNLLANVRNAQAAAPERSLRVIANGQAPMSLWAKGHWRREIEERISAGVRVDFCENSLRNLGLDPDDRPLGSQLVAAGIVAIADAQAVGALYIKP</sequence>
<gene>
    <name evidence="1" type="ORF">AFERRI_30291</name>
    <name evidence="4" type="ORF">AFERRI_50310</name>
    <name evidence="2" type="ORF">BBC27_10065</name>
    <name evidence="3" type="ORF">H2515_13170</name>
</gene>
<dbReference type="Proteomes" id="UP000193925">
    <property type="component" value="Chromosome AFERRI"/>
</dbReference>
<evidence type="ECO:0000313" key="2">
    <source>
        <dbReference type="EMBL" id="OCB03016.1"/>
    </source>
</evidence>
<keyword evidence="6" id="KW-1185">Reference proteome</keyword>
<dbReference type="Proteomes" id="UP000595420">
    <property type="component" value="Chromosome"/>
</dbReference>
<reference evidence="4 6" key="4">
    <citation type="submission" date="2017-03" db="EMBL/GenBank/DDBJ databases">
        <authorList>
            <person name="Regsiter A."/>
            <person name="William W."/>
        </authorList>
    </citation>
    <scope>NUCLEOTIDE SEQUENCE [LARGE SCALE GENOMIC DNA]</scope>
    <source>
        <strain evidence="4">PRJEB5721</strain>
    </source>
</reference>